<protein>
    <submittedName>
        <fullName evidence="1">IS66 Orf2 like protein</fullName>
    </submittedName>
</protein>
<dbReference type="PANTHER" id="PTHR36455:SF1">
    <property type="entry name" value="BLR8292 PROTEIN"/>
    <property type="match status" value="1"/>
</dbReference>
<dbReference type="KEGG" id="llh:I41_28500"/>
<dbReference type="OrthoDB" id="4956084at2"/>
<dbReference type="RefSeq" id="WP_145433222.1">
    <property type="nucleotide sequence ID" value="NZ_CP036339.1"/>
</dbReference>
<evidence type="ECO:0000313" key="1">
    <source>
        <dbReference type="EMBL" id="QDT73660.1"/>
    </source>
</evidence>
<dbReference type="Proteomes" id="UP000317909">
    <property type="component" value="Chromosome"/>
</dbReference>
<dbReference type="EMBL" id="CP036339">
    <property type="protein sequence ID" value="QDT73660.1"/>
    <property type="molecule type" value="Genomic_DNA"/>
</dbReference>
<gene>
    <name evidence="1" type="ORF">I41_28500</name>
</gene>
<accession>A0A517TZ56</accession>
<organism evidence="1 2">
    <name type="scientific">Lacipirellula limnantheis</name>
    <dbReference type="NCBI Taxonomy" id="2528024"/>
    <lineage>
        <taxon>Bacteria</taxon>
        <taxon>Pseudomonadati</taxon>
        <taxon>Planctomycetota</taxon>
        <taxon>Planctomycetia</taxon>
        <taxon>Pirellulales</taxon>
        <taxon>Lacipirellulaceae</taxon>
        <taxon>Lacipirellula</taxon>
    </lineage>
</organism>
<name>A0A517TZ56_9BACT</name>
<dbReference type="Pfam" id="PF05717">
    <property type="entry name" value="TnpB_IS66"/>
    <property type="match status" value="1"/>
</dbReference>
<dbReference type="NCBIfam" id="NF033819">
    <property type="entry name" value="IS66_TnpB"/>
    <property type="match status" value="1"/>
</dbReference>
<evidence type="ECO:0000313" key="2">
    <source>
        <dbReference type="Proteomes" id="UP000317909"/>
    </source>
</evidence>
<keyword evidence="2" id="KW-1185">Reference proteome</keyword>
<proteinExistence type="predicted"/>
<dbReference type="AlphaFoldDB" id="A0A517TZ56"/>
<reference evidence="1 2" key="1">
    <citation type="submission" date="2019-02" db="EMBL/GenBank/DDBJ databases">
        <title>Deep-cultivation of Planctomycetes and their phenomic and genomic characterization uncovers novel biology.</title>
        <authorList>
            <person name="Wiegand S."/>
            <person name="Jogler M."/>
            <person name="Boedeker C."/>
            <person name="Pinto D."/>
            <person name="Vollmers J."/>
            <person name="Rivas-Marin E."/>
            <person name="Kohn T."/>
            <person name="Peeters S.H."/>
            <person name="Heuer A."/>
            <person name="Rast P."/>
            <person name="Oberbeckmann S."/>
            <person name="Bunk B."/>
            <person name="Jeske O."/>
            <person name="Meyerdierks A."/>
            <person name="Storesund J.E."/>
            <person name="Kallscheuer N."/>
            <person name="Luecker S."/>
            <person name="Lage O.M."/>
            <person name="Pohl T."/>
            <person name="Merkel B.J."/>
            <person name="Hornburger P."/>
            <person name="Mueller R.-W."/>
            <person name="Bruemmer F."/>
            <person name="Labrenz M."/>
            <person name="Spormann A.M."/>
            <person name="Op den Camp H."/>
            <person name="Overmann J."/>
            <person name="Amann R."/>
            <person name="Jetten M.S.M."/>
            <person name="Mascher T."/>
            <person name="Medema M.H."/>
            <person name="Devos D.P."/>
            <person name="Kaster A.-K."/>
            <person name="Ovreas L."/>
            <person name="Rohde M."/>
            <person name="Galperin M.Y."/>
            <person name="Jogler C."/>
        </authorList>
    </citation>
    <scope>NUCLEOTIDE SEQUENCE [LARGE SCALE GENOMIC DNA]</scope>
    <source>
        <strain evidence="1 2">I41</strain>
    </source>
</reference>
<dbReference type="InterPro" id="IPR008878">
    <property type="entry name" value="Transposase_IS66_Orf2"/>
</dbReference>
<sequence length="113" mass="12570">MLALAPGATAVYLCVGATDMRKGFDGLMRLAAEQAARDVLQGGLFVFVNRRRDRVKLLWWDADGLAIWYKRLEVGTFELPAVNEETNHVVLTTADLALLLAGIDLASVRRRKR</sequence>
<dbReference type="PANTHER" id="PTHR36455">
    <property type="match status" value="1"/>
</dbReference>